<name>A0A7K9UU16_ANSSE</name>
<dbReference type="PANTHER" id="PTHR46077">
    <property type="entry name" value="E3 UBIQUITIN-PROTEIN LIGASE TOPORS"/>
    <property type="match status" value="1"/>
</dbReference>
<comment type="caution">
    <text evidence="10">The sequence shown here is derived from an EMBL/GenBank/DDBJ whole genome shotgun (WGS) entry which is preliminary data.</text>
</comment>
<evidence type="ECO:0000256" key="3">
    <source>
        <dbReference type="ARBA" id="ARBA00022679"/>
    </source>
</evidence>
<feature type="domain" description="RING-type" evidence="9">
    <location>
        <begin position="9"/>
        <end position="48"/>
    </location>
</feature>
<proteinExistence type="predicted"/>
<dbReference type="GO" id="GO:0008270">
    <property type="term" value="F:zinc ion binding"/>
    <property type="evidence" value="ECO:0007669"/>
    <property type="project" value="UniProtKB-KW"/>
</dbReference>
<sequence>MAAEAAWICSICCDGRKDVAYVIPCHHEFCLSCILRWAKRKENCPLCRRVMTTIRASGWADDDYLEFVVCPPASPLPAYFQAGTAPGHSSHSPLASPPPSLMLPEEQGAVEPESSAPPVGGLLPKVWAALFRQHREILDPALPWLRQELSVIFGTQWWPAMAAENLILYALCHFGLDSEALVQQLQPGLEDSTAMLIQGLVTTIVHRCGEQARRQLGLQHACAARGQEDGTATSSRVTLSSRPGPSSSPTGASVEDLEELPSTSEAVLPGGPSQPPAAPIPRGQEEPHEESEQAAAAAAGPSAQGSSPSPSAPG</sequence>
<dbReference type="GO" id="GO:0061630">
    <property type="term" value="F:ubiquitin protein ligase activity"/>
    <property type="evidence" value="ECO:0007669"/>
    <property type="project" value="UniProtKB-EC"/>
</dbReference>
<feature type="compositionally biased region" description="Low complexity" evidence="8">
    <location>
        <begin position="293"/>
        <end position="314"/>
    </location>
</feature>
<feature type="non-terminal residue" evidence="10">
    <location>
        <position position="314"/>
    </location>
</feature>
<dbReference type="Proteomes" id="UP000567872">
    <property type="component" value="Unassembled WGS sequence"/>
</dbReference>
<dbReference type="EMBL" id="VXAA01001709">
    <property type="protein sequence ID" value="NXI64329.1"/>
    <property type="molecule type" value="Genomic_DNA"/>
</dbReference>
<dbReference type="GO" id="GO:0000209">
    <property type="term" value="P:protein polyubiquitination"/>
    <property type="evidence" value="ECO:0007669"/>
    <property type="project" value="TreeGrafter"/>
</dbReference>
<dbReference type="Pfam" id="PF00097">
    <property type="entry name" value="zf-C3HC4"/>
    <property type="match status" value="1"/>
</dbReference>
<reference evidence="10 11" key="1">
    <citation type="submission" date="2019-09" db="EMBL/GenBank/DDBJ databases">
        <title>Bird 10,000 Genomes (B10K) Project - Family phase.</title>
        <authorList>
            <person name="Zhang G."/>
        </authorList>
    </citation>
    <scope>NUCLEOTIDE SEQUENCE [LARGE SCALE GENOMIC DNA]</scope>
    <source>
        <strain evidence="10">B10K-DU-001-57</strain>
        <tissue evidence="10">Muscle</tissue>
    </source>
</reference>
<feature type="compositionally biased region" description="Low complexity" evidence="8">
    <location>
        <begin position="240"/>
        <end position="249"/>
    </location>
</feature>
<dbReference type="SUPFAM" id="SSF57850">
    <property type="entry name" value="RING/U-box"/>
    <property type="match status" value="1"/>
</dbReference>
<dbReference type="InterPro" id="IPR017907">
    <property type="entry name" value="Znf_RING_CS"/>
</dbReference>
<feature type="region of interest" description="Disordered" evidence="8">
    <location>
        <begin position="225"/>
        <end position="314"/>
    </location>
</feature>
<dbReference type="InterPro" id="IPR013083">
    <property type="entry name" value="Znf_RING/FYVE/PHD"/>
</dbReference>
<feature type="region of interest" description="Disordered" evidence="8">
    <location>
        <begin position="87"/>
        <end position="117"/>
    </location>
</feature>
<dbReference type="GO" id="GO:0016874">
    <property type="term" value="F:ligase activity"/>
    <property type="evidence" value="ECO:0007669"/>
    <property type="project" value="UniProtKB-KW"/>
</dbReference>
<evidence type="ECO:0000256" key="1">
    <source>
        <dbReference type="ARBA" id="ARBA00000900"/>
    </source>
</evidence>
<dbReference type="PANTHER" id="PTHR46077:SF5">
    <property type="entry name" value="RING-TYPE DOMAIN-CONTAINING PROTEIN"/>
    <property type="match status" value="1"/>
</dbReference>
<organism evidence="10 11">
    <name type="scientific">Anseranas semipalmata</name>
    <name type="common">Magpie goose</name>
    <name type="synonym">Anas semipalmata</name>
    <dbReference type="NCBI Taxonomy" id="8851"/>
    <lineage>
        <taxon>Eukaryota</taxon>
        <taxon>Metazoa</taxon>
        <taxon>Chordata</taxon>
        <taxon>Craniata</taxon>
        <taxon>Vertebrata</taxon>
        <taxon>Euteleostomi</taxon>
        <taxon>Archelosauria</taxon>
        <taxon>Archosauria</taxon>
        <taxon>Dinosauria</taxon>
        <taxon>Saurischia</taxon>
        <taxon>Theropoda</taxon>
        <taxon>Coelurosauria</taxon>
        <taxon>Aves</taxon>
        <taxon>Neognathae</taxon>
        <taxon>Galloanserae</taxon>
        <taxon>Anseriformes</taxon>
        <taxon>Anseranatidae</taxon>
        <taxon>Anseranas</taxon>
    </lineage>
</organism>
<keyword evidence="11" id="KW-1185">Reference proteome</keyword>
<dbReference type="SMART" id="SM00184">
    <property type="entry name" value="RING"/>
    <property type="match status" value="1"/>
</dbReference>
<evidence type="ECO:0000256" key="7">
    <source>
        <dbReference type="PROSITE-ProRule" id="PRU00175"/>
    </source>
</evidence>
<protein>
    <recommendedName>
        <fullName evidence="2">RING-type E3 ubiquitin transferase</fullName>
        <ecNumber evidence="2">2.3.2.27</ecNumber>
    </recommendedName>
</protein>
<dbReference type="PROSITE" id="PS00518">
    <property type="entry name" value="ZF_RING_1"/>
    <property type="match status" value="1"/>
</dbReference>
<feature type="non-terminal residue" evidence="10">
    <location>
        <position position="1"/>
    </location>
</feature>
<evidence type="ECO:0000259" key="9">
    <source>
        <dbReference type="PROSITE" id="PS50089"/>
    </source>
</evidence>
<evidence type="ECO:0000313" key="11">
    <source>
        <dbReference type="Proteomes" id="UP000567872"/>
    </source>
</evidence>
<keyword evidence="4" id="KW-0479">Metal-binding</keyword>
<evidence type="ECO:0000256" key="8">
    <source>
        <dbReference type="SAM" id="MobiDB-lite"/>
    </source>
</evidence>
<gene>
    <name evidence="10" type="primary">Topors_2</name>
    <name evidence="10" type="ORF">ANSSEM_R00457</name>
</gene>
<dbReference type="AlphaFoldDB" id="A0A7K9UU16"/>
<evidence type="ECO:0000256" key="4">
    <source>
        <dbReference type="ARBA" id="ARBA00022723"/>
    </source>
</evidence>
<keyword evidence="10" id="KW-0436">Ligase</keyword>
<dbReference type="Gene3D" id="3.30.40.10">
    <property type="entry name" value="Zinc/RING finger domain, C3HC4 (zinc finger)"/>
    <property type="match status" value="1"/>
</dbReference>
<keyword evidence="5 7" id="KW-0863">Zinc-finger</keyword>
<keyword evidence="6" id="KW-0862">Zinc</keyword>
<comment type="catalytic activity">
    <reaction evidence="1">
        <text>S-ubiquitinyl-[E2 ubiquitin-conjugating enzyme]-L-cysteine + [acceptor protein]-L-lysine = [E2 ubiquitin-conjugating enzyme]-L-cysteine + N(6)-ubiquitinyl-[acceptor protein]-L-lysine.</text>
        <dbReference type="EC" id="2.3.2.27"/>
    </reaction>
</comment>
<evidence type="ECO:0000256" key="6">
    <source>
        <dbReference type="ARBA" id="ARBA00022833"/>
    </source>
</evidence>
<dbReference type="PROSITE" id="PS50089">
    <property type="entry name" value="ZF_RING_2"/>
    <property type="match status" value="1"/>
</dbReference>
<dbReference type="GO" id="GO:0006513">
    <property type="term" value="P:protein monoubiquitination"/>
    <property type="evidence" value="ECO:0007669"/>
    <property type="project" value="TreeGrafter"/>
</dbReference>
<dbReference type="InterPro" id="IPR018957">
    <property type="entry name" value="Znf_C3HC4_RING-type"/>
</dbReference>
<dbReference type="OrthoDB" id="21204at2759"/>
<keyword evidence="3" id="KW-0808">Transferase</keyword>
<feature type="compositionally biased region" description="Polar residues" evidence="8">
    <location>
        <begin position="230"/>
        <end position="239"/>
    </location>
</feature>
<evidence type="ECO:0000256" key="5">
    <source>
        <dbReference type="ARBA" id="ARBA00022771"/>
    </source>
</evidence>
<evidence type="ECO:0000313" key="10">
    <source>
        <dbReference type="EMBL" id="NXI64329.1"/>
    </source>
</evidence>
<accession>A0A7K9UU16</accession>
<dbReference type="InterPro" id="IPR001841">
    <property type="entry name" value="Znf_RING"/>
</dbReference>
<dbReference type="EC" id="2.3.2.27" evidence="2"/>
<evidence type="ECO:0000256" key="2">
    <source>
        <dbReference type="ARBA" id="ARBA00012483"/>
    </source>
</evidence>